<organism evidence="2 3">
    <name type="scientific">Fictibacillus macauensis ZFHKF-1</name>
    <dbReference type="NCBI Taxonomy" id="1196324"/>
    <lineage>
        <taxon>Bacteria</taxon>
        <taxon>Bacillati</taxon>
        <taxon>Bacillota</taxon>
        <taxon>Bacilli</taxon>
        <taxon>Bacillales</taxon>
        <taxon>Fictibacillaceae</taxon>
        <taxon>Fictibacillus</taxon>
    </lineage>
</organism>
<dbReference type="STRING" id="1196324.A374_14365"/>
<evidence type="ECO:0000313" key="3">
    <source>
        <dbReference type="Proteomes" id="UP000004080"/>
    </source>
</evidence>
<evidence type="ECO:0000256" key="1">
    <source>
        <dbReference type="SAM" id="MobiDB-lite"/>
    </source>
</evidence>
<dbReference type="AlphaFoldDB" id="I8IYI0"/>
<feature type="non-terminal residue" evidence="2">
    <location>
        <position position="1"/>
    </location>
</feature>
<evidence type="ECO:0000313" key="2">
    <source>
        <dbReference type="EMBL" id="EIT84521.1"/>
    </source>
</evidence>
<comment type="caution">
    <text evidence="2">The sequence shown here is derived from an EMBL/GenBank/DDBJ whole genome shotgun (WGS) entry which is preliminary data.</text>
</comment>
<sequence length="123" mass="13407">WNQGGQSQGSAQPGFPWNQGGQSQGGQNQHSQQAYPPGPPPTTIPSSTTHSSGQGSPSVYAVDPGAISPCLYQYVYLRLTNGQGFWAWLTYVGRQSVAGFRWSNRRWNYFGLDTNMISSFVCA</sequence>
<dbReference type="EMBL" id="AKKV01000031">
    <property type="protein sequence ID" value="EIT84521.1"/>
    <property type="molecule type" value="Genomic_DNA"/>
</dbReference>
<protein>
    <recommendedName>
        <fullName evidence="4">Transporter</fullName>
    </recommendedName>
</protein>
<feature type="compositionally biased region" description="Low complexity" evidence="1">
    <location>
        <begin position="1"/>
        <end position="33"/>
    </location>
</feature>
<accession>I8IYI0</accession>
<gene>
    <name evidence="2" type="ORF">A374_14365</name>
</gene>
<dbReference type="Proteomes" id="UP000004080">
    <property type="component" value="Unassembled WGS sequence"/>
</dbReference>
<proteinExistence type="predicted"/>
<evidence type="ECO:0008006" key="4">
    <source>
        <dbReference type="Google" id="ProtNLM"/>
    </source>
</evidence>
<dbReference type="RefSeq" id="WP_007202951.1">
    <property type="nucleotide sequence ID" value="NZ_AKKV01000031.1"/>
</dbReference>
<name>I8IYI0_9BACL</name>
<keyword evidence="3" id="KW-1185">Reference proteome</keyword>
<feature type="region of interest" description="Disordered" evidence="1">
    <location>
        <begin position="1"/>
        <end position="58"/>
    </location>
</feature>
<dbReference type="PATRIC" id="fig|1196324.3.peg.2937"/>
<reference evidence="2 3" key="1">
    <citation type="journal article" date="2012" name="J. Bacteriol.">
        <title>Genome of Bacillus macauensis ZFHKF-1, a Long-Chain-Forming Bacterium.</title>
        <authorList>
            <person name="Cai L."/>
            <person name="Zhang T."/>
        </authorList>
    </citation>
    <scope>NUCLEOTIDE SEQUENCE [LARGE SCALE GENOMIC DNA]</scope>
    <source>
        <strain evidence="2 3">ZFHKF-1</strain>
    </source>
</reference>
<dbReference type="eggNOG" id="ENOG5032RKH">
    <property type="taxonomic scope" value="Bacteria"/>
</dbReference>